<organism evidence="1 2">
    <name type="scientific">Ephemerocybe angulata</name>
    <dbReference type="NCBI Taxonomy" id="980116"/>
    <lineage>
        <taxon>Eukaryota</taxon>
        <taxon>Fungi</taxon>
        <taxon>Dikarya</taxon>
        <taxon>Basidiomycota</taxon>
        <taxon>Agaricomycotina</taxon>
        <taxon>Agaricomycetes</taxon>
        <taxon>Agaricomycetidae</taxon>
        <taxon>Agaricales</taxon>
        <taxon>Agaricineae</taxon>
        <taxon>Psathyrellaceae</taxon>
        <taxon>Ephemerocybe</taxon>
    </lineage>
</organism>
<name>A0A8H6HG63_9AGAR</name>
<keyword evidence="2" id="KW-1185">Reference proteome</keyword>
<dbReference type="Proteomes" id="UP000521943">
    <property type="component" value="Unassembled WGS sequence"/>
</dbReference>
<comment type="caution">
    <text evidence="1">The sequence shown here is derived from an EMBL/GenBank/DDBJ whole genome shotgun (WGS) entry which is preliminary data.</text>
</comment>
<accession>A0A8H6HG63</accession>
<evidence type="ECO:0000313" key="1">
    <source>
        <dbReference type="EMBL" id="KAF6746204.1"/>
    </source>
</evidence>
<sequence length="108" mass="12317">MGVLQEAGETDYNEALDARNNADYLSTRDFAYDYQDLDAREPAAIEVPFHPSIRDFLEEAATMHPRGCFGDGRELITRVHLIIGPPVTRETRYKETLKVYKEDTGHTI</sequence>
<gene>
    <name evidence="1" type="ORF">DFP72DRAFT_855654</name>
</gene>
<dbReference type="AlphaFoldDB" id="A0A8H6HG63"/>
<evidence type="ECO:0000313" key="2">
    <source>
        <dbReference type="Proteomes" id="UP000521943"/>
    </source>
</evidence>
<protein>
    <submittedName>
        <fullName evidence="1">Uncharacterized protein</fullName>
    </submittedName>
</protein>
<dbReference type="EMBL" id="JACGCI010000095">
    <property type="protein sequence ID" value="KAF6746204.1"/>
    <property type="molecule type" value="Genomic_DNA"/>
</dbReference>
<reference evidence="1 2" key="1">
    <citation type="submission" date="2020-07" db="EMBL/GenBank/DDBJ databases">
        <title>Comparative genomics of pyrophilous fungi reveals a link between fire events and developmental genes.</title>
        <authorList>
            <consortium name="DOE Joint Genome Institute"/>
            <person name="Steindorff A.S."/>
            <person name="Carver A."/>
            <person name="Calhoun S."/>
            <person name="Stillman K."/>
            <person name="Liu H."/>
            <person name="Lipzen A."/>
            <person name="Pangilinan J."/>
            <person name="Labutti K."/>
            <person name="Bruns T.D."/>
            <person name="Grigoriev I.V."/>
        </authorList>
    </citation>
    <scope>NUCLEOTIDE SEQUENCE [LARGE SCALE GENOMIC DNA]</scope>
    <source>
        <strain evidence="1 2">CBS 144469</strain>
    </source>
</reference>
<proteinExistence type="predicted"/>